<keyword evidence="1" id="KW-0282">Flagellum</keyword>
<protein>
    <submittedName>
        <fullName evidence="1">Flagellar protein FlbD</fullName>
    </submittedName>
</protein>
<dbReference type="Pfam" id="PF06289">
    <property type="entry name" value="FlbD"/>
    <property type="match status" value="1"/>
</dbReference>
<name>A0A1M6G771_9FIRM</name>
<reference evidence="1 2" key="1">
    <citation type="submission" date="2016-11" db="EMBL/GenBank/DDBJ databases">
        <authorList>
            <person name="Jaros S."/>
            <person name="Januszkiewicz K."/>
            <person name="Wedrychowicz H."/>
        </authorList>
    </citation>
    <scope>NUCLEOTIDE SEQUENCE [LARGE SCALE GENOMIC DNA]</scope>
    <source>
        <strain evidence="1 2">DSM 19022</strain>
    </source>
</reference>
<keyword evidence="1" id="KW-0966">Cell projection</keyword>
<gene>
    <name evidence="1" type="ORF">SAMN02745176_02267</name>
</gene>
<dbReference type="Proteomes" id="UP000184442">
    <property type="component" value="Unassembled WGS sequence"/>
</dbReference>
<organism evidence="1 2">
    <name type="scientific">Lutispora thermophila DSM 19022</name>
    <dbReference type="NCBI Taxonomy" id="1122184"/>
    <lineage>
        <taxon>Bacteria</taxon>
        <taxon>Bacillati</taxon>
        <taxon>Bacillota</taxon>
        <taxon>Clostridia</taxon>
        <taxon>Lutisporales</taxon>
        <taxon>Lutisporaceae</taxon>
        <taxon>Lutispora</taxon>
    </lineage>
</organism>
<dbReference type="EMBL" id="FQZS01000014">
    <property type="protein sequence ID" value="SHJ05759.1"/>
    <property type="molecule type" value="Genomic_DNA"/>
</dbReference>
<dbReference type="STRING" id="1122184.SAMN02745176_02267"/>
<evidence type="ECO:0000313" key="1">
    <source>
        <dbReference type="EMBL" id="SHJ05759.1"/>
    </source>
</evidence>
<sequence>MIKVTRFNGKEYYINSDLIETIEETPDTVITLRDGKKYVVSETVEEIVNRIVEHKRKVFCIEEYLKKD</sequence>
<evidence type="ECO:0000313" key="2">
    <source>
        <dbReference type="Proteomes" id="UP000184442"/>
    </source>
</evidence>
<proteinExistence type="predicted"/>
<keyword evidence="1" id="KW-0969">Cilium</keyword>
<dbReference type="PANTHER" id="PTHR39185:SF1">
    <property type="entry name" value="SWARMING MOTILITY PROTEIN SWRD"/>
    <property type="match status" value="1"/>
</dbReference>
<accession>A0A1M6G771</accession>
<dbReference type="RefSeq" id="WP_073026309.1">
    <property type="nucleotide sequence ID" value="NZ_FQZS01000014.1"/>
</dbReference>
<dbReference type="AlphaFoldDB" id="A0A1M6G771"/>
<dbReference type="InterPro" id="IPR009384">
    <property type="entry name" value="SwrD-like"/>
</dbReference>
<keyword evidence="2" id="KW-1185">Reference proteome</keyword>
<dbReference type="OrthoDB" id="9799862at2"/>
<dbReference type="PANTHER" id="PTHR39185">
    <property type="entry name" value="SWARMING MOTILITY PROTEIN SWRD"/>
    <property type="match status" value="1"/>
</dbReference>